<sequence length="134" mass="15304">MYDALTVEVLDRSECEKYLRERLLGRVVFVDSLMLAVHPVRYAVEGNYILFRTPHGAKLRAAAQRKMLAFETDHIDPGTGHGWSVVASGYAEHVTEPYEIQRLSDMVPILWSPAEGTDLVRLFIDILQGRRYRA</sequence>
<proteinExistence type="predicted"/>
<dbReference type="AlphaFoldDB" id="A0A1H1XGN3"/>
<dbReference type="InterPro" id="IPR012349">
    <property type="entry name" value="Split_barrel_FMN-bd"/>
</dbReference>
<dbReference type="SUPFAM" id="SSF50475">
    <property type="entry name" value="FMN-binding split barrel"/>
    <property type="match status" value="1"/>
</dbReference>
<dbReference type="EMBL" id="LT629732">
    <property type="protein sequence ID" value="SDT07836.1"/>
    <property type="molecule type" value="Genomic_DNA"/>
</dbReference>
<dbReference type="STRING" id="117157.SAMN04489717_4951"/>
<dbReference type="Gene3D" id="2.30.110.10">
    <property type="entry name" value="Electron Transport, Fmn-binding Protein, Chain A"/>
    <property type="match status" value="1"/>
</dbReference>
<evidence type="ECO:0000313" key="2">
    <source>
        <dbReference type="Proteomes" id="UP000198983"/>
    </source>
</evidence>
<dbReference type="Pfam" id="PF12900">
    <property type="entry name" value="Pyridox_ox_2"/>
    <property type="match status" value="1"/>
</dbReference>
<keyword evidence="2" id="KW-1185">Reference proteome</keyword>
<reference evidence="1 2" key="1">
    <citation type="submission" date="2016-10" db="EMBL/GenBank/DDBJ databases">
        <authorList>
            <person name="de Groot N.N."/>
        </authorList>
    </citation>
    <scope>NUCLEOTIDE SEQUENCE [LARGE SCALE GENOMIC DNA]</scope>
    <source>
        <strain evidence="1 2">DSM 22024</strain>
    </source>
</reference>
<dbReference type="Proteomes" id="UP000198983">
    <property type="component" value="Chromosome I"/>
</dbReference>
<dbReference type="RefSeq" id="WP_092655952.1">
    <property type="nucleotide sequence ID" value="NZ_LT629732.1"/>
</dbReference>
<evidence type="ECO:0000313" key="1">
    <source>
        <dbReference type="EMBL" id="SDT07836.1"/>
    </source>
</evidence>
<dbReference type="OrthoDB" id="5193072at2"/>
<gene>
    <name evidence="1" type="ORF">SAMN04489717_4951</name>
</gene>
<protein>
    <submittedName>
        <fullName evidence="1">Pyridoxamine 5'-phosphate oxidase</fullName>
    </submittedName>
</protein>
<dbReference type="InterPro" id="IPR024747">
    <property type="entry name" value="Pyridox_Oxase-rel"/>
</dbReference>
<name>A0A1H1XGN3_9ACTN</name>
<accession>A0A1H1XGN3</accession>
<organism evidence="1 2">
    <name type="scientific">Actinopolymorpha singaporensis</name>
    <dbReference type="NCBI Taxonomy" id="117157"/>
    <lineage>
        <taxon>Bacteria</taxon>
        <taxon>Bacillati</taxon>
        <taxon>Actinomycetota</taxon>
        <taxon>Actinomycetes</taxon>
        <taxon>Propionibacteriales</taxon>
        <taxon>Actinopolymorphaceae</taxon>
        <taxon>Actinopolymorpha</taxon>
    </lineage>
</organism>